<sequence length="59" mass="6897">MKKHTEISTINPELIREFVDKIIVYQAEKVDGKQEQRIKIYYNCIGAIEIEPNAKMQTS</sequence>
<feature type="domain" description="DUF4368" evidence="1">
    <location>
        <begin position="2"/>
        <end position="49"/>
    </location>
</feature>
<reference evidence="2 3" key="1">
    <citation type="submission" date="2021-03" db="EMBL/GenBank/DDBJ databases">
        <title>Genomic Encyclopedia of Type Strains, Phase IV (KMG-IV): sequencing the most valuable type-strain genomes for metagenomic binning, comparative biology and taxonomic classification.</title>
        <authorList>
            <person name="Goeker M."/>
        </authorList>
    </citation>
    <scope>NUCLEOTIDE SEQUENCE [LARGE SCALE GENOMIC DNA]</scope>
    <source>
        <strain evidence="2 3">DSM 22420</strain>
    </source>
</reference>
<comment type="caution">
    <text evidence="2">The sequence shown here is derived from an EMBL/GenBank/DDBJ whole genome shotgun (WGS) entry which is preliminary data.</text>
</comment>
<dbReference type="Pfam" id="PF14287">
    <property type="entry name" value="DUF4368"/>
    <property type="match status" value="1"/>
</dbReference>
<dbReference type="RefSeq" id="WP_231957158.1">
    <property type="nucleotide sequence ID" value="NZ_BMCN01000001.1"/>
</dbReference>
<gene>
    <name evidence="2" type="ORF">J2Z27_000626</name>
</gene>
<proteinExistence type="predicted"/>
<dbReference type="Proteomes" id="UP001519348">
    <property type="component" value="Unassembled WGS sequence"/>
</dbReference>
<name>A0ABS4HKZ3_9STAP</name>
<organism evidence="2 3">
    <name type="scientific">Jeotgalicoccus aerolatus</name>
    <dbReference type="NCBI Taxonomy" id="709510"/>
    <lineage>
        <taxon>Bacteria</taxon>
        <taxon>Bacillati</taxon>
        <taxon>Bacillota</taxon>
        <taxon>Bacilli</taxon>
        <taxon>Bacillales</taxon>
        <taxon>Staphylococcaceae</taxon>
        <taxon>Jeotgalicoccus</taxon>
    </lineage>
</organism>
<accession>A0ABS4HKZ3</accession>
<dbReference type="EMBL" id="JAGGKN010000002">
    <property type="protein sequence ID" value="MBP1951591.1"/>
    <property type="molecule type" value="Genomic_DNA"/>
</dbReference>
<evidence type="ECO:0000313" key="3">
    <source>
        <dbReference type="Proteomes" id="UP001519348"/>
    </source>
</evidence>
<protein>
    <recommendedName>
        <fullName evidence="1">DUF4368 domain-containing protein</fullName>
    </recommendedName>
</protein>
<dbReference type="InterPro" id="IPR025378">
    <property type="entry name" value="DUF4368"/>
</dbReference>
<evidence type="ECO:0000259" key="1">
    <source>
        <dbReference type="Pfam" id="PF14287"/>
    </source>
</evidence>
<keyword evidence="3" id="KW-1185">Reference proteome</keyword>
<evidence type="ECO:0000313" key="2">
    <source>
        <dbReference type="EMBL" id="MBP1951591.1"/>
    </source>
</evidence>